<evidence type="ECO:0000313" key="4">
    <source>
        <dbReference type="EMBL" id="GGE22540.1"/>
    </source>
</evidence>
<evidence type="ECO:0000256" key="1">
    <source>
        <dbReference type="ARBA" id="ARBA00007430"/>
    </source>
</evidence>
<evidence type="ECO:0000313" key="5">
    <source>
        <dbReference type="Proteomes" id="UP000599688"/>
    </source>
</evidence>
<dbReference type="PANTHER" id="PTHR43318:SF1">
    <property type="entry name" value="POLYSACCHARIDE BIOSYNTHESIS PROTEIN EPSC-RELATED"/>
    <property type="match status" value="1"/>
</dbReference>
<organism evidence="4 5">
    <name type="scientific">Psychroflexus salis</name>
    <dbReference type="NCBI Taxonomy" id="1526574"/>
    <lineage>
        <taxon>Bacteria</taxon>
        <taxon>Pseudomonadati</taxon>
        <taxon>Bacteroidota</taxon>
        <taxon>Flavobacteriia</taxon>
        <taxon>Flavobacteriales</taxon>
        <taxon>Flavobacteriaceae</taxon>
        <taxon>Psychroflexus</taxon>
    </lineage>
</organism>
<dbReference type="PANTHER" id="PTHR43318">
    <property type="entry name" value="UDP-N-ACETYLGLUCOSAMINE 4,6-DEHYDRATASE"/>
    <property type="match status" value="1"/>
</dbReference>
<dbReference type="Proteomes" id="UP000599688">
    <property type="component" value="Unassembled WGS sequence"/>
</dbReference>
<keyword evidence="2" id="KW-1133">Transmembrane helix</keyword>
<feature type="transmembrane region" description="Helical" evidence="2">
    <location>
        <begin position="125"/>
        <end position="145"/>
    </location>
</feature>
<dbReference type="InterPro" id="IPR003869">
    <property type="entry name" value="Polysac_CapD-like"/>
</dbReference>
<sequence length="636" mass="71810">MRKIKLLVLQIFRKLSQNYVPRSVILLIDSSIVFLALQLTFLLIGSAQPHAETLYFLNFSKELFIIFGIQFFYFFIFNSYAGIVRYTGFKDAFRQLQTTLFTVITALIINQIIFKIYNIKLIVDAGVIVYGFIAFSSLYFFRIVVKRAYQIIQSSKSTSSAYILGTELTDVAIAESIISDTQKKFEIIGFISENDKPKKTKIFTLPIHSLKELQDKAKKGTCVIVSAEKLQELSLSGNNIINELLELSLKIYKLPELQDWDDKSISTGIKKVNLEDLLQRNPIKLSKENLKSLYESRVILVTGAGGSIGSDIVRQLIPFKPKKIIMLDQAETPLHHMSVCLDKEYPDVNYEKVIADVTNLTRLKHVFESYAPEVVFHGAAYKHVPMMEANPIEALMVNYLGTKNLVDLSQQYKVNRFVFVSTDKAVNPTNIMGASKRSAEIYVQSASRNKLNSTRFITTRFGNVLGSNGSVIPLFKKQIEAGGPVTVTHPEITRYFMTIDEACQLVLEAGAMGKGGEIFVFDMGNPIKIIELAKQMIRLSGYVPNEEIEIVFSGLRPGEKLYEELLADKENTQPTHHQKILIAKSSFKFDTENYQLIEDLTESIKSCETKLAIQVLKTIVPEYKPTVLNVTSKNVS</sequence>
<keyword evidence="2" id="KW-0472">Membrane</keyword>
<feature type="transmembrane region" description="Helical" evidence="2">
    <location>
        <begin position="20"/>
        <end position="44"/>
    </location>
</feature>
<dbReference type="Pfam" id="PF02719">
    <property type="entry name" value="Polysacc_synt_2"/>
    <property type="match status" value="1"/>
</dbReference>
<dbReference type="EMBL" id="BMGL01000016">
    <property type="protein sequence ID" value="GGE22540.1"/>
    <property type="molecule type" value="Genomic_DNA"/>
</dbReference>
<dbReference type="RefSeq" id="WP_229737257.1">
    <property type="nucleotide sequence ID" value="NZ_BMGL01000016.1"/>
</dbReference>
<proteinExistence type="inferred from homology"/>
<keyword evidence="2" id="KW-0812">Transmembrane</keyword>
<dbReference type="AlphaFoldDB" id="A0A917EC39"/>
<dbReference type="InterPro" id="IPR036291">
    <property type="entry name" value="NAD(P)-bd_dom_sf"/>
</dbReference>
<reference evidence="4 5" key="1">
    <citation type="journal article" date="2014" name="Int. J. Syst. Evol. Microbiol.">
        <title>Complete genome sequence of Corynebacterium casei LMG S-19264T (=DSM 44701T), isolated from a smear-ripened cheese.</title>
        <authorList>
            <consortium name="US DOE Joint Genome Institute (JGI-PGF)"/>
            <person name="Walter F."/>
            <person name="Albersmeier A."/>
            <person name="Kalinowski J."/>
            <person name="Ruckert C."/>
        </authorList>
    </citation>
    <scope>NUCLEOTIDE SEQUENCE [LARGE SCALE GENOMIC DNA]</scope>
    <source>
        <strain evidence="4 5">CGMCC 1.12925</strain>
    </source>
</reference>
<dbReference type="InterPro" id="IPR051203">
    <property type="entry name" value="Polysaccharide_Synthase-Rel"/>
</dbReference>
<protein>
    <submittedName>
        <fullName evidence="4">Polysaccharide biosynthesis protein CapD</fullName>
    </submittedName>
</protein>
<feature type="transmembrane region" description="Helical" evidence="2">
    <location>
        <begin position="64"/>
        <end position="86"/>
    </location>
</feature>
<gene>
    <name evidence="4" type="primary">wbpM</name>
    <name evidence="4" type="ORF">GCM10010831_24390</name>
</gene>
<dbReference type="CDD" id="cd05237">
    <property type="entry name" value="UDP_invert_4-6DH_SDR_e"/>
    <property type="match status" value="1"/>
</dbReference>
<comment type="similarity">
    <text evidence="1">Belongs to the polysaccharide synthase family.</text>
</comment>
<evidence type="ECO:0000256" key="2">
    <source>
        <dbReference type="SAM" id="Phobius"/>
    </source>
</evidence>
<dbReference type="SUPFAM" id="SSF51735">
    <property type="entry name" value="NAD(P)-binding Rossmann-fold domains"/>
    <property type="match status" value="1"/>
</dbReference>
<name>A0A917EC39_9FLAO</name>
<dbReference type="Gene3D" id="3.40.50.720">
    <property type="entry name" value="NAD(P)-binding Rossmann-like Domain"/>
    <property type="match status" value="2"/>
</dbReference>
<feature type="domain" description="Polysaccharide biosynthesis protein CapD-like" evidence="3">
    <location>
        <begin position="299"/>
        <end position="584"/>
    </location>
</feature>
<accession>A0A917EC39</accession>
<keyword evidence="5" id="KW-1185">Reference proteome</keyword>
<comment type="caution">
    <text evidence="4">The sequence shown here is derived from an EMBL/GenBank/DDBJ whole genome shotgun (WGS) entry which is preliminary data.</text>
</comment>
<evidence type="ECO:0000259" key="3">
    <source>
        <dbReference type="Pfam" id="PF02719"/>
    </source>
</evidence>